<dbReference type="AlphaFoldDB" id="A0A226GTR4"/>
<reference evidence="1 2" key="1">
    <citation type="submission" date="2016-11" db="EMBL/GenBank/DDBJ databases">
        <title>Whole genomes of Flavobacteriaceae.</title>
        <authorList>
            <person name="Stine C."/>
            <person name="Li C."/>
            <person name="Tadesse D."/>
        </authorList>
    </citation>
    <scope>NUCLEOTIDE SEQUENCE [LARGE SCALE GENOMIC DNA]</scope>
    <source>
        <strain evidence="1 2">DSM 18292</strain>
    </source>
</reference>
<protein>
    <submittedName>
        <fullName evidence="1">Uncharacterized protein</fullName>
    </submittedName>
</protein>
<evidence type="ECO:0000313" key="1">
    <source>
        <dbReference type="EMBL" id="OXA85305.1"/>
    </source>
</evidence>
<gene>
    <name evidence="1" type="ORF">B0A66_19885</name>
</gene>
<accession>A0A226GTR4</accession>
<keyword evidence="2" id="KW-1185">Reference proteome</keyword>
<name>A0A226GTR4_9FLAO</name>
<proteinExistence type="predicted"/>
<organism evidence="1 2">
    <name type="scientific">Flavobacterium hercynium</name>
    <dbReference type="NCBI Taxonomy" id="387094"/>
    <lineage>
        <taxon>Bacteria</taxon>
        <taxon>Pseudomonadati</taxon>
        <taxon>Bacteroidota</taxon>
        <taxon>Flavobacteriia</taxon>
        <taxon>Flavobacteriales</taxon>
        <taxon>Flavobacteriaceae</taxon>
        <taxon>Flavobacterium</taxon>
    </lineage>
</organism>
<dbReference type="EMBL" id="MUGW01000053">
    <property type="protein sequence ID" value="OXA85305.1"/>
    <property type="molecule type" value="Genomic_DNA"/>
</dbReference>
<evidence type="ECO:0000313" key="2">
    <source>
        <dbReference type="Proteomes" id="UP000198345"/>
    </source>
</evidence>
<dbReference type="Proteomes" id="UP000198345">
    <property type="component" value="Unassembled WGS sequence"/>
</dbReference>
<comment type="caution">
    <text evidence="1">The sequence shown here is derived from an EMBL/GenBank/DDBJ whole genome shotgun (WGS) entry which is preliminary data.</text>
</comment>
<sequence>MFSQIGIGIPNPDASAVLELASKQKGFLPPRLTTAERDAISNPAEGLTIFNTTKNCLEWYNPSGWYNACGDNGVATVTSYVCGTLETGTMEAGTPVSGVSQTITATVSVPGSYDISATENGVTFSAHGNFTAIGNHDIVLDATGTPIAGGDHDFTLNTSPNTCTFRRTTEVPTVRGRAGKIWMAFNLGATAPASSATDAAQYGDYYQWGRGTDGHEKVNSPVNPNLSTGDNPGHGNFITSTNLPLDWRSTSNANLWQGVNGINNPCPAGFRIPTLQEWENEFNASGIVDSATAFNSVLKLPLAGERDLRTGAFTDAGTAFSYWTSTTSGNFSMIKYSASSFGNAGVYRASGYSVRCIKD</sequence>